<dbReference type="InterPro" id="IPR011701">
    <property type="entry name" value="MFS"/>
</dbReference>
<evidence type="ECO:0000256" key="4">
    <source>
        <dbReference type="ARBA" id="ARBA00022989"/>
    </source>
</evidence>
<feature type="transmembrane region" description="Helical" evidence="6">
    <location>
        <begin position="89"/>
        <end position="112"/>
    </location>
</feature>
<dbReference type="FunFam" id="1.20.1720.10:FF:000061">
    <property type="entry name" value="Uncharacterized protein"/>
    <property type="match status" value="1"/>
</dbReference>
<dbReference type="SUPFAM" id="SSF103473">
    <property type="entry name" value="MFS general substrate transporter"/>
    <property type="match status" value="1"/>
</dbReference>
<feature type="domain" description="Major facilitator superfamily (MFS) profile" evidence="7">
    <location>
        <begin position="58"/>
        <end position="513"/>
    </location>
</feature>
<evidence type="ECO:0000256" key="3">
    <source>
        <dbReference type="ARBA" id="ARBA00022692"/>
    </source>
</evidence>
<evidence type="ECO:0000256" key="6">
    <source>
        <dbReference type="SAM" id="Phobius"/>
    </source>
</evidence>
<feature type="transmembrane region" description="Helical" evidence="6">
    <location>
        <begin position="151"/>
        <end position="171"/>
    </location>
</feature>
<organism evidence="8">
    <name type="scientific">Talaromyces marneffei PM1</name>
    <dbReference type="NCBI Taxonomy" id="1077442"/>
    <lineage>
        <taxon>Eukaryota</taxon>
        <taxon>Fungi</taxon>
        <taxon>Dikarya</taxon>
        <taxon>Ascomycota</taxon>
        <taxon>Pezizomycotina</taxon>
        <taxon>Eurotiomycetes</taxon>
        <taxon>Eurotiomycetidae</taxon>
        <taxon>Eurotiales</taxon>
        <taxon>Trichocomaceae</taxon>
        <taxon>Talaromyces</taxon>
        <taxon>Talaromyces sect. Talaromyces</taxon>
    </lineage>
</organism>
<evidence type="ECO:0000256" key="5">
    <source>
        <dbReference type="ARBA" id="ARBA00023136"/>
    </source>
</evidence>
<dbReference type="GO" id="GO:0140115">
    <property type="term" value="P:export across plasma membrane"/>
    <property type="evidence" value="ECO:0007669"/>
    <property type="project" value="UniProtKB-ARBA"/>
</dbReference>
<keyword evidence="3 6" id="KW-0812">Transmembrane</keyword>
<feature type="transmembrane region" description="Helical" evidence="6">
    <location>
        <begin position="183"/>
        <end position="206"/>
    </location>
</feature>
<proteinExistence type="inferred from homology"/>
<accession>A0A093VCT7</accession>
<feature type="transmembrane region" description="Helical" evidence="6">
    <location>
        <begin position="393"/>
        <end position="414"/>
    </location>
</feature>
<gene>
    <name evidence="8" type="ORF">GQ26_0142030</name>
</gene>
<comment type="subcellular location">
    <subcellularLocation>
        <location evidence="1">Cell membrane</location>
        <topology evidence="1">Multi-pass membrane protein</topology>
    </subcellularLocation>
</comment>
<dbReference type="AlphaFoldDB" id="A0A093VCT7"/>
<dbReference type="HOGENOM" id="CLU_008455_0_5_1"/>
<keyword evidence="4 6" id="KW-1133">Transmembrane helix</keyword>
<reference evidence="8" key="1">
    <citation type="journal article" date="2014" name="PLoS Genet.">
        <title>Signature Gene Expression Reveals Novel Clues to the Molecular Mechanisms of Dimorphic Transition in Penicillium marneffei.</title>
        <authorList>
            <person name="Yang E."/>
            <person name="Wang G."/>
            <person name="Cai J."/>
            <person name="Woo P.C."/>
            <person name="Lau S.K."/>
            <person name="Yuen K.-Y."/>
            <person name="Chow W.-N."/>
            <person name="Lin X."/>
        </authorList>
    </citation>
    <scope>NUCLEOTIDE SEQUENCE [LARGE SCALE GENOMIC DNA]</scope>
    <source>
        <strain evidence="8">PM1</strain>
    </source>
</reference>
<name>A0A093VCT7_TALMA</name>
<dbReference type="Gene3D" id="1.20.1250.20">
    <property type="entry name" value="MFS general substrate transporter like domains"/>
    <property type="match status" value="1"/>
</dbReference>
<dbReference type="eggNOG" id="KOG0255">
    <property type="taxonomic scope" value="Eukaryota"/>
</dbReference>
<feature type="transmembrane region" description="Helical" evidence="6">
    <location>
        <begin position="124"/>
        <end position="145"/>
    </location>
</feature>
<feature type="transmembrane region" description="Helical" evidence="6">
    <location>
        <begin position="308"/>
        <end position="333"/>
    </location>
</feature>
<comment type="caution">
    <text evidence="8">The sequence shown here is derived from an EMBL/GenBank/DDBJ whole genome shotgun (WGS) entry which is preliminary data.</text>
</comment>
<evidence type="ECO:0000256" key="2">
    <source>
        <dbReference type="ARBA" id="ARBA00008335"/>
    </source>
</evidence>
<keyword evidence="5 6" id="KW-0472">Membrane</keyword>
<feature type="transmembrane region" description="Helical" evidence="6">
    <location>
        <begin position="353"/>
        <end position="373"/>
    </location>
</feature>
<dbReference type="PROSITE" id="PS50850">
    <property type="entry name" value="MFS"/>
    <property type="match status" value="1"/>
</dbReference>
<evidence type="ECO:0000256" key="1">
    <source>
        <dbReference type="ARBA" id="ARBA00004651"/>
    </source>
</evidence>
<dbReference type="InterPro" id="IPR005829">
    <property type="entry name" value="Sugar_transporter_CS"/>
</dbReference>
<feature type="transmembrane region" description="Helical" evidence="6">
    <location>
        <begin position="212"/>
        <end position="232"/>
    </location>
</feature>
<dbReference type="GO" id="GO:0022857">
    <property type="term" value="F:transmembrane transporter activity"/>
    <property type="evidence" value="ECO:0007669"/>
    <property type="project" value="InterPro"/>
</dbReference>
<sequence length="521" mass="57620">MEAEANSCPNTGRHIVYLNLSFETVLPTPVRFVDTIPPPDLLKLGSPYDWSPKRKSFITYVSCISTLFASFAASCYSPGAEQMAAEWHISQVACLIGITTFCAGFAVGPMFLAPFSEIIGRKPVFVATAILFMVCQLCCSVTRLYGGMLVARFFAGIGGSTFSTMVGGIIADIYLPRDRNTPMALFSGGALFGTGLGPLVCGFIGQYTTWRWIFYLQIIIGGIITLAVLLFFRETRKDVVLRQRAQRLNEWYEKLEAAGCYGVKFPQPCGGGKEGRGIDILRIRWKIAADEERAGVGEMLRISLTRPFLLLITEPVVFFFSLWAAFSWSVLYINLSVIPLVFETNYDFSLSQANSIFTATCVGSLLAMTISIIQEKTAVHRRKHWNSVPEHRLYFSCIESTLLPLGLFLFGWTSQFQVHWIVPVIGVAISTIGIFSVYLAVFNYLADTYHSYASSALAAQSFCRNMLGGIFPLVSRQLFNHLSFGPAASLLGGIGAALTLVPWLLIFFGPEIRARSRHAKQ</sequence>
<dbReference type="FunFam" id="1.20.1250.20:FF:000082">
    <property type="entry name" value="MFS multidrug transporter, putative"/>
    <property type="match status" value="1"/>
</dbReference>
<evidence type="ECO:0000313" key="8">
    <source>
        <dbReference type="EMBL" id="KFX47814.1"/>
    </source>
</evidence>
<dbReference type="GO" id="GO:0042908">
    <property type="term" value="P:xenobiotic transport"/>
    <property type="evidence" value="ECO:0007669"/>
    <property type="project" value="UniProtKB-ARBA"/>
</dbReference>
<feature type="transmembrane region" description="Helical" evidence="6">
    <location>
        <begin position="57"/>
        <end position="77"/>
    </location>
</feature>
<dbReference type="EMBL" id="JPOX01000014">
    <property type="protein sequence ID" value="KFX47814.1"/>
    <property type="molecule type" value="Genomic_DNA"/>
</dbReference>
<comment type="similarity">
    <text evidence="2">Belongs to the major facilitator superfamily.</text>
</comment>
<dbReference type="InterPro" id="IPR036259">
    <property type="entry name" value="MFS_trans_sf"/>
</dbReference>
<feature type="transmembrane region" description="Helical" evidence="6">
    <location>
        <begin position="457"/>
        <end position="475"/>
    </location>
</feature>
<dbReference type="PROSITE" id="PS00216">
    <property type="entry name" value="SUGAR_TRANSPORT_1"/>
    <property type="match status" value="1"/>
</dbReference>
<feature type="transmembrane region" description="Helical" evidence="6">
    <location>
        <begin position="420"/>
        <end position="445"/>
    </location>
</feature>
<feature type="transmembrane region" description="Helical" evidence="6">
    <location>
        <begin position="487"/>
        <end position="508"/>
    </location>
</feature>
<protein>
    <submittedName>
        <fullName evidence="8">Fluconazole resistance protein 1</fullName>
    </submittedName>
</protein>
<dbReference type="PANTHER" id="PTHR23502">
    <property type="entry name" value="MAJOR FACILITATOR SUPERFAMILY"/>
    <property type="match status" value="1"/>
</dbReference>
<dbReference type="GO" id="GO:0005886">
    <property type="term" value="C:plasma membrane"/>
    <property type="evidence" value="ECO:0007669"/>
    <property type="project" value="UniProtKB-SubCell"/>
</dbReference>
<dbReference type="Pfam" id="PF07690">
    <property type="entry name" value="MFS_1"/>
    <property type="match status" value="1"/>
</dbReference>
<evidence type="ECO:0000259" key="7">
    <source>
        <dbReference type="PROSITE" id="PS50850"/>
    </source>
</evidence>
<dbReference type="PANTHER" id="PTHR23502:SF134">
    <property type="entry name" value="MAJOR FACILITATOR SUPERFAMILY (MFS) PROFILE DOMAIN-CONTAINING PROTEIN-RELATED"/>
    <property type="match status" value="1"/>
</dbReference>
<dbReference type="InterPro" id="IPR020846">
    <property type="entry name" value="MFS_dom"/>
</dbReference>